<comment type="caution">
    <text evidence="10">The sequence shown here is derived from an EMBL/GenBank/DDBJ whole genome shotgun (WGS) entry which is preliminary data.</text>
</comment>
<dbReference type="eggNOG" id="KOG2564">
    <property type="taxonomic scope" value="Eukaryota"/>
</dbReference>
<evidence type="ECO:0000256" key="8">
    <source>
        <dbReference type="SAM" id="MobiDB-lite"/>
    </source>
</evidence>
<keyword evidence="4 6" id="KW-0378">Hydrolase</keyword>
<dbReference type="PIRSF" id="PIRSF022950">
    <property type="entry name" value="PPase_methylesterase_euk"/>
    <property type="match status" value="1"/>
</dbReference>
<feature type="region of interest" description="Disordered" evidence="8">
    <location>
        <begin position="1"/>
        <end position="79"/>
    </location>
</feature>
<evidence type="ECO:0000256" key="2">
    <source>
        <dbReference type="ARBA" id="ARBA00020672"/>
    </source>
</evidence>
<comment type="catalytic activity">
    <reaction evidence="5">
        <text>[phosphatase 2A protein]-C-terminal L-leucine methyl ester + H2O = [phosphatase 2A protein]-C-terminal L-leucine + methanol + H(+)</text>
        <dbReference type="Rhea" id="RHEA:48548"/>
        <dbReference type="Rhea" id="RHEA-COMP:12134"/>
        <dbReference type="Rhea" id="RHEA-COMP:12135"/>
        <dbReference type="ChEBI" id="CHEBI:15377"/>
        <dbReference type="ChEBI" id="CHEBI:15378"/>
        <dbReference type="ChEBI" id="CHEBI:17790"/>
        <dbReference type="ChEBI" id="CHEBI:90516"/>
        <dbReference type="ChEBI" id="CHEBI:90517"/>
        <dbReference type="EC" id="3.1.1.89"/>
    </reaction>
</comment>
<evidence type="ECO:0000256" key="6">
    <source>
        <dbReference type="PIRNR" id="PIRNR022950"/>
    </source>
</evidence>
<evidence type="ECO:0000256" key="4">
    <source>
        <dbReference type="ARBA" id="ARBA00022801"/>
    </source>
</evidence>
<keyword evidence="3 6" id="KW-0719">Serine esterase</keyword>
<dbReference type="InterPro" id="IPR000073">
    <property type="entry name" value="AB_hydrolase_1"/>
</dbReference>
<evidence type="ECO:0000256" key="7">
    <source>
        <dbReference type="PIRSR" id="PIRSR022950-1"/>
    </source>
</evidence>
<dbReference type="Pfam" id="PF12697">
    <property type="entry name" value="Abhydrolase_6"/>
    <property type="match status" value="1"/>
</dbReference>
<dbReference type="InterPro" id="IPR016812">
    <property type="entry name" value="PPase_methylesterase_euk"/>
</dbReference>
<dbReference type="FunCoup" id="A8NVB5">
    <property type="interactions" value="521"/>
</dbReference>
<evidence type="ECO:0000313" key="10">
    <source>
        <dbReference type="EMBL" id="EAU85217.2"/>
    </source>
</evidence>
<protein>
    <recommendedName>
        <fullName evidence="2 6">Protein phosphatase methylesterase 1</fullName>
        <shortName evidence="6">PME-1</shortName>
        <ecNumber evidence="6">3.1.1.-</ecNumber>
    </recommendedName>
</protein>
<comment type="similarity">
    <text evidence="1 6">Belongs to the AB hydrolase superfamily.</text>
</comment>
<dbReference type="HOGENOM" id="CLU_024818_3_1_1"/>
<dbReference type="InterPro" id="IPR029058">
    <property type="entry name" value="AB_hydrolase_fold"/>
</dbReference>
<reference evidence="10 11" key="1">
    <citation type="journal article" date="2010" name="Proc. Natl. Acad. Sci. U.S.A.">
        <title>Insights into evolution of multicellular fungi from the assembled chromosomes of the mushroom Coprinopsis cinerea (Coprinus cinereus).</title>
        <authorList>
            <person name="Stajich J.E."/>
            <person name="Wilke S.K."/>
            <person name="Ahren D."/>
            <person name="Au C.H."/>
            <person name="Birren B.W."/>
            <person name="Borodovsky M."/>
            <person name="Burns C."/>
            <person name="Canback B."/>
            <person name="Casselton L.A."/>
            <person name="Cheng C.K."/>
            <person name="Deng J."/>
            <person name="Dietrich F.S."/>
            <person name="Fargo D.C."/>
            <person name="Farman M.L."/>
            <person name="Gathman A.C."/>
            <person name="Goldberg J."/>
            <person name="Guigo R."/>
            <person name="Hoegger P.J."/>
            <person name="Hooker J.B."/>
            <person name="Huggins A."/>
            <person name="James T.Y."/>
            <person name="Kamada T."/>
            <person name="Kilaru S."/>
            <person name="Kodira C."/>
            <person name="Kues U."/>
            <person name="Kupfer D."/>
            <person name="Kwan H.S."/>
            <person name="Lomsadze A."/>
            <person name="Li W."/>
            <person name="Lilly W.W."/>
            <person name="Ma L.J."/>
            <person name="Mackey A.J."/>
            <person name="Manning G."/>
            <person name="Martin F."/>
            <person name="Muraguchi H."/>
            <person name="Natvig D.O."/>
            <person name="Palmerini H."/>
            <person name="Ramesh M.A."/>
            <person name="Rehmeyer C.J."/>
            <person name="Roe B.A."/>
            <person name="Shenoy N."/>
            <person name="Stanke M."/>
            <person name="Ter-Hovhannisyan V."/>
            <person name="Tunlid A."/>
            <person name="Velagapudi R."/>
            <person name="Vision T.J."/>
            <person name="Zeng Q."/>
            <person name="Zolan M.E."/>
            <person name="Pukkila P.J."/>
        </authorList>
    </citation>
    <scope>NUCLEOTIDE SEQUENCE [LARGE SCALE GENOMIC DNA]</scope>
    <source>
        <strain evidence="11">Okayama-7 / 130 / ATCC MYA-4618 / FGSC 9003</strain>
    </source>
</reference>
<dbReference type="ESTHER" id="copc7-a8nvb5">
    <property type="family name" value="PPase_methylesterase_euk"/>
</dbReference>
<dbReference type="PANTHER" id="PTHR14189:SF0">
    <property type="entry name" value="PROTEIN PHOSPHATASE METHYLESTERASE 1"/>
    <property type="match status" value="1"/>
</dbReference>
<dbReference type="OrthoDB" id="194865at2759"/>
<dbReference type="SUPFAM" id="SSF53474">
    <property type="entry name" value="alpha/beta-Hydrolases"/>
    <property type="match status" value="1"/>
</dbReference>
<dbReference type="AlphaFoldDB" id="A8NVB5"/>
<dbReference type="PANTHER" id="PTHR14189">
    <property type="entry name" value="PROTEIN PHOSPHATASE METHYLESTERASE-1 RELATED"/>
    <property type="match status" value="1"/>
</dbReference>
<dbReference type="Gene3D" id="3.40.50.1820">
    <property type="entry name" value="alpha/beta hydrolase"/>
    <property type="match status" value="1"/>
</dbReference>
<dbReference type="STRING" id="240176.A8NVB5"/>
<feature type="compositionally biased region" description="Acidic residues" evidence="8">
    <location>
        <begin position="38"/>
        <end position="54"/>
    </location>
</feature>
<proteinExistence type="inferred from homology"/>
<feature type="region of interest" description="Disordered" evidence="8">
    <location>
        <begin position="248"/>
        <end position="268"/>
    </location>
</feature>
<dbReference type="Proteomes" id="UP000001861">
    <property type="component" value="Unassembled WGS sequence"/>
</dbReference>
<comment type="function">
    <text evidence="6">Demethylates proteins that have been reversibly carboxymethylated.</text>
</comment>
<dbReference type="VEuPathDB" id="FungiDB:CC1G_06233"/>
<evidence type="ECO:0000256" key="3">
    <source>
        <dbReference type="ARBA" id="ARBA00022487"/>
    </source>
</evidence>
<dbReference type="EMBL" id="AACS02000004">
    <property type="protein sequence ID" value="EAU85217.2"/>
    <property type="molecule type" value="Genomic_DNA"/>
</dbReference>
<feature type="domain" description="AB hydrolase-1" evidence="9">
    <location>
        <begin position="147"/>
        <end position="423"/>
    </location>
</feature>
<evidence type="ECO:0000259" key="9">
    <source>
        <dbReference type="Pfam" id="PF12697"/>
    </source>
</evidence>
<dbReference type="RefSeq" id="XP_001836646.2">
    <property type="nucleotide sequence ID" value="XM_001836594.2"/>
</dbReference>
<dbReference type="InParanoid" id="A8NVB5"/>
<dbReference type="GeneID" id="6013193"/>
<organism evidence="10 11">
    <name type="scientific">Coprinopsis cinerea (strain Okayama-7 / 130 / ATCC MYA-4618 / FGSC 9003)</name>
    <name type="common">Inky cap fungus</name>
    <name type="synonym">Hormographiella aspergillata</name>
    <dbReference type="NCBI Taxonomy" id="240176"/>
    <lineage>
        <taxon>Eukaryota</taxon>
        <taxon>Fungi</taxon>
        <taxon>Dikarya</taxon>
        <taxon>Basidiomycota</taxon>
        <taxon>Agaricomycotina</taxon>
        <taxon>Agaricomycetes</taxon>
        <taxon>Agaricomycetidae</taxon>
        <taxon>Agaricales</taxon>
        <taxon>Agaricineae</taxon>
        <taxon>Psathyrellaceae</taxon>
        <taxon>Coprinopsis</taxon>
    </lineage>
</organism>
<dbReference type="EC" id="3.1.1.-" evidence="6"/>
<evidence type="ECO:0000256" key="1">
    <source>
        <dbReference type="ARBA" id="ARBA00008645"/>
    </source>
</evidence>
<sequence length="445" mass="47923">MSLMKSAMQARLAKLPHPDQLPRIQQPATMAPWALSENDSDEDEVDEEEEELDSLGDLPPGGGMGPPAMQGKKKEPNPDYAPISAAGYFAEALQVAVPERGLEFRVYHTPSRELATASSSSASSSSAPGPSSASPLGSTSSKGTLMVCHHGAGYSGLSFACFAKEVDELSRGELGVLAIDARRHGKTKPLSDDSEEDQDLSIGVLVDDFVALLKTMFPDPSSAPTFLLVGHSMGGSVVVQACPILQSTTSSTSPSSNSNLNSSSSNKTTSGYRIAGVAVLDVVEGSAIEALPHMHSLLNARPDGFDSVEEGVEWHLTTNTIRNPTSARVSIPAILKHIPDAKVMPEWQWRTTLRSTAPYWSGWFTSLSSKFLATRTARILILAGTDRLDKELMIGQMMGKFQQVVVPGVGHMLHEDDPTRIAEILVEFWRRNERVVVGFKKVGER</sequence>
<feature type="active site" evidence="7">
    <location>
        <position position="281"/>
    </location>
</feature>
<keyword evidence="11" id="KW-1185">Reference proteome</keyword>
<accession>A8NVB5</accession>
<dbReference type="GO" id="GO:0051723">
    <property type="term" value="F:protein methylesterase activity"/>
    <property type="evidence" value="ECO:0007669"/>
    <property type="project" value="UniProtKB-EC"/>
</dbReference>
<gene>
    <name evidence="10" type="ORF">CC1G_06233</name>
</gene>
<evidence type="ECO:0000313" key="11">
    <source>
        <dbReference type="Proteomes" id="UP000001861"/>
    </source>
</evidence>
<evidence type="ECO:0000256" key="5">
    <source>
        <dbReference type="ARBA" id="ARBA00049203"/>
    </source>
</evidence>
<feature type="region of interest" description="Disordered" evidence="8">
    <location>
        <begin position="117"/>
        <end position="140"/>
    </location>
</feature>
<name>A8NVB5_COPC7</name>
<feature type="active site" evidence="7">
    <location>
        <position position="411"/>
    </location>
</feature>
<dbReference type="OMA" id="VMVCHHG"/>
<feature type="active site" evidence="7">
    <location>
        <position position="232"/>
    </location>
</feature>
<dbReference type="KEGG" id="cci:CC1G_06233"/>